<keyword evidence="2" id="KW-1185">Reference proteome</keyword>
<name>A0A1H3ZM12_9BACT</name>
<proteinExistence type="predicted"/>
<protein>
    <submittedName>
        <fullName evidence="1">Uncharacterized protein</fullName>
    </submittedName>
</protein>
<sequence>MDISSVSSNPFRQYVSAYKEKTEVVSEKTVDLSSDVNNAVNDVSNVVTDGISDGISGTEKIIDFTYGLLGIDQVENDPQEVSSNDEQGDGLYKLGQYIKAAGTVGTFVSFLI</sequence>
<organism evidence="1 2">
    <name type="scientific">Desulfuromusa kysingii</name>
    <dbReference type="NCBI Taxonomy" id="37625"/>
    <lineage>
        <taxon>Bacteria</taxon>
        <taxon>Pseudomonadati</taxon>
        <taxon>Thermodesulfobacteriota</taxon>
        <taxon>Desulfuromonadia</taxon>
        <taxon>Desulfuromonadales</taxon>
        <taxon>Geopsychrobacteraceae</taxon>
        <taxon>Desulfuromusa</taxon>
    </lineage>
</organism>
<evidence type="ECO:0000313" key="2">
    <source>
        <dbReference type="Proteomes" id="UP000199409"/>
    </source>
</evidence>
<dbReference type="Proteomes" id="UP000199409">
    <property type="component" value="Unassembled WGS sequence"/>
</dbReference>
<dbReference type="AlphaFoldDB" id="A0A1H3ZM12"/>
<dbReference type="EMBL" id="FNQN01000004">
    <property type="protein sequence ID" value="SEA24688.1"/>
    <property type="molecule type" value="Genomic_DNA"/>
</dbReference>
<dbReference type="RefSeq" id="WP_092346464.1">
    <property type="nucleotide sequence ID" value="NZ_FNQN01000004.1"/>
</dbReference>
<accession>A0A1H3ZM12</accession>
<evidence type="ECO:0000313" key="1">
    <source>
        <dbReference type="EMBL" id="SEA24688.1"/>
    </source>
</evidence>
<gene>
    <name evidence="1" type="ORF">SAMN05660420_01585</name>
</gene>
<reference evidence="1 2" key="1">
    <citation type="submission" date="2016-10" db="EMBL/GenBank/DDBJ databases">
        <authorList>
            <person name="de Groot N.N."/>
        </authorList>
    </citation>
    <scope>NUCLEOTIDE SEQUENCE [LARGE SCALE GENOMIC DNA]</scope>
    <source>
        <strain evidence="1 2">DSM 7343</strain>
    </source>
</reference>